<dbReference type="AlphaFoldDB" id="A0A8X7XA47"/>
<dbReference type="GO" id="GO:0005794">
    <property type="term" value="C:Golgi apparatus"/>
    <property type="evidence" value="ECO:0007669"/>
    <property type="project" value="UniProtKB-SubCell"/>
</dbReference>
<feature type="region of interest" description="Disordered" evidence="6">
    <location>
        <begin position="81"/>
        <end position="136"/>
    </location>
</feature>
<evidence type="ECO:0000256" key="6">
    <source>
        <dbReference type="SAM" id="MobiDB-lite"/>
    </source>
</evidence>
<keyword evidence="7" id="KW-0732">Signal</keyword>
<proteinExistence type="inferred from homology"/>
<comment type="similarity">
    <text evidence="3">Belongs to the GASK family.</text>
</comment>
<reference evidence="8 9" key="1">
    <citation type="journal article" date="2021" name="Cell">
        <title>Tracing the genetic footprints of vertebrate landing in non-teleost ray-finned fishes.</title>
        <authorList>
            <person name="Bi X."/>
            <person name="Wang K."/>
            <person name="Yang L."/>
            <person name="Pan H."/>
            <person name="Jiang H."/>
            <person name="Wei Q."/>
            <person name="Fang M."/>
            <person name="Yu H."/>
            <person name="Zhu C."/>
            <person name="Cai Y."/>
            <person name="He Y."/>
            <person name="Gan X."/>
            <person name="Zeng H."/>
            <person name="Yu D."/>
            <person name="Zhu Y."/>
            <person name="Jiang H."/>
            <person name="Qiu Q."/>
            <person name="Yang H."/>
            <person name="Zhang Y.E."/>
            <person name="Wang W."/>
            <person name="Zhu M."/>
            <person name="He S."/>
            <person name="Zhang G."/>
        </authorList>
    </citation>
    <scope>NUCLEOTIDE SEQUENCE [LARGE SCALE GENOMIC DNA]</scope>
    <source>
        <strain evidence="8">Bchr_013</strain>
    </source>
</reference>
<comment type="subcellular location">
    <subcellularLocation>
        <location evidence="1">Endomembrane system</location>
    </subcellularLocation>
    <subcellularLocation>
        <location evidence="2">Golgi apparatus</location>
    </subcellularLocation>
</comment>
<feature type="signal peptide" evidence="7">
    <location>
        <begin position="1"/>
        <end position="23"/>
    </location>
</feature>
<protein>
    <submittedName>
        <fullName evidence="8">F198A protein</fullName>
    </submittedName>
</protein>
<dbReference type="PANTHER" id="PTHR15905:SF5">
    <property type="entry name" value="GOLGI-ASSOCIATED KINASE 1A"/>
    <property type="match status" value="1"/>
</dbReference>
<keyword evidence="5" id="KW-0472">Membrane</keyword>
<dbReference type="InterPro" id="IPR029207">
    <property type="entry name" value="FAM198"/>
</dbReference>
<feature type="non-terminal residue" evidence="8">
    <location>
        <position position="535"/>
    </location>
</feature>
<evidence type="ECO:0000256" key="2">
    <source>
        <dbReference type="ARBA" id="ARBA00004555"/>
    </source>
</evidence>
<organism evidence="8 9">
    <name type="scientific">Polypterus senegalus</name>
    <name type="common">Senegal bichir</name>
    <dbReference type="NCBI Taxonomy" id="55291"/>
    <lineage>
        <taxon>Eukaryota</taxon>
        <taxon>Metazoa</taxon>
        <taxon>Chordata</taxon>
        <taxon>Craniata</taxon>
        <taxon>Vertebrata</taxon>
        <taxon>Euteleostomi</taxon>
        <taxon>Actinopterygii</taxon>
        <taxon>Polypteriformes</taxon>
        <taxon>Polypteridae</taxon>
        <taxon>Polypterus</taxon>
    </lineage>
</organism>
<evidence type="ECO:0000256" key="7">
    <source>
        <dbReference type="SAM" id="SignalP"/>
    </source>
</evidence>
<dbReference type="Pfam" id="PF15051">
    <property type="entry name" value="FAM198"/>
    <property type="match status" value="1"/>
</dbReference>
<evidence type="ECO:0000313" key="8">
    <source>
        <dbReference type="EMBL" id="KAG2464988.1"/>
    </source>
</evidence>
<evidence type="ECO:0000256" key="1">
    <source>
        <dbReference type="ARBA" id="ARBA00004308"/>
    </source>
</evidence>
<sequence length="535" mass="60413">MRCRRKSTVTVIFLLTLALITIGNFPSLPPEQYTVSNLEPHGDQLWLRGSVKKRVQNRLQKFNHRHFKAVKLEEAARRISDENFQPKIKGGQRKTPKDTPGSNAEKSSRDLKKQVKPPKPHKGPAHQLSLSKVRDDPLHSQNVAKDQRFTSGEVTKIRLLRSLAGDQDVSRDRAKWDSNPSKNESDAPYGGGMYHLEKPKLRPSLRCKETREDLSKMDPRESIRIGKEPPPWLSLDDVKKMKLLAAADVVGKARVPAHGQLLKVGFGKDLSKSPEHVHSNCARGLCGLIKRPEDWFEVFAFHLDRVLGLNRSLPSVMRNFHSEILPYKFTRGPARPVVWWDPTIQHLTDVNNDQNSFPLTWLQYQELLKRRCNVTDDPQPSLPCVGVRHSEWGKLAVFDFLLQVNDRLDRYCCGFKPDPSEPCVEEKLHEKCRNPKELVLVHILLGHLRLIAPPGGAVELSSWAVESMQHPLVATPTPNRAVEDSISRGALQEVEASPPAREAATKCPRGGIELPMVAPLEHMQQGRGAQDVNRD</sequence>
<feature type="compositionally biased region" description="Basic residues" evidence="6">
    <location>
        <begin position="114"/>
        <end position="124"/>
    </location>
</feature>
<keyword evidence="4" id="KW-0333">Golgi apparatus</keyword>
<feature type="chain" id="PRO_5036447410" evidence="7">
    <location>
        <begin position="24"/>
        <end position="535"/>
    </location>
</feature>
<accession>A0A8X7XA47</accession>
<dbReference type="Proteomes" id="UP000886611">
    <property type="component" value="Unassembled WGS sequence"/>
</dbReference>
<feature type="region of interest" description="Disordered" evidence="6">
    <location>
        <begin position="167"/>
        <end position="197"/>
    </location>
</feature>
<evidence type="ECO:0000256" key="3">
    <source>
        <dbReference type="ARBA" id="ARBA00007691"/>
    </source>
</evidence>
<dbReference type="PANTHER" id="PTHR15905">
    <property type="entry name" value="GOLGI-ASSOCIATED KINASE 1B-RELATED"/>
    <property type="match status" value="1"/>
</dbReference>
<name>A0A8X7XA47_POLSE</name>
<evidence type="ECO:0000256" key="4">
    <source>
        <dbReference type="ARBA" id="ARBA00023034"/>
    </source>
</evidence>
<evidence type="ECO:0000256" key="5">
    <source>
        <dbReference type="ARBA" id="ARBA00023136"/>
    </source>
</evidence>
<comment type="caution">
    <text evidence="8">The sequence shown here is derived from an EMBL/GenBank/DDBJ whole genome shotgun (WGS) entry which is preliminary data.</text>
</comment>
<gene>
    <name evidence="8" type="primary">Fam198a</name>
    <name evidence="8" type="ORF">GTO96_0009227</name>
</gene>
<feature type="non-terminal residue" evidence="8">
    <location>
        <position position="1"/>
    </location>
</feature>
<dbReference type="EMBL" id="JAATIS010002524">
    <property type="protein sequence ID" value="KAG2464988.1"/>
    <property type="molecule type" value="Genomic_DNA"/>
</dbReference>
<evidence type="ECO:0000313" key="9">
    <source>
        <dbReference type="Proteomes" id="UP000886611"/>
    </source>
</evidence>
<keyword evidence="9" id="KW-1185">Reference proteome</keyword>